<dbReference type="Proteomes" id="UP000712281">
    <property type="component" value="Unassembled WGS sequence"/>
</dbReference>
<sequence>MPQANISSSIEVLPGFTSSLSEPVGSTPTVLELRRTVVTVTIHNLSANAYLFHILSESLRQRVLQHELLKVSNVLFGLLTDEGLPIMSKTIGVIVNAKPFTSVSSTEIKVVVNLMQPLLKKLQLNEKMVVFKLSQSHIRGCHLYFIYTSMESDKSSFKQKRQAGAAYVPEKNYGLQISTDGYAALKLNEVTSVSNPYQVSSDEASDGPDCLVVSNFIYGLLILLEGT</sequence>
<name>A0A8S9LS46_BRACR</name>
<gene>
    <name evidence="1" type="ORF">F2Q68_00044932</name>
</gene>
<evidence type="ECO:0000313" key="1">
    <source>
        <dbReference type="EMBL" id="KAF2608398.1"/>
    </source>
</evidence>
<proteinExistence type="predicted"/>
<evidence type="ECO:0000313" key="2">
    <source>
        <dbReference type="Proteomes" id="UP000712281"/>
    </source>
</evidence>
<organism evidence="1 2">
    <name type="scientific">Brassica cretica</name>
    <name type="common">Mustard</name>
    <dbReference type="NCBI Taxonomy" id="69181"/>
    <lineage>
        <taxon>Eukaryota</taxon>
        <taxon>Viridiplantae</taxon>
        <taxon>Streptophyta</taxon>
        <taxon>Embryophyta</taxon>
        <taxon>Tracheophyta</taxon>
        <taxon>Spermatophyta</taxon>
        <taxon>Magnoliopsida</taxon>
        <taxon>eudicotyledons</taxon>
        <taxon>Gunneridae</taxon>
        <taxon>Pentapetalae</taxon>
        <taxon>rosids</taxon>
        <taxon>malvids</taxon>
        <taxon>Brassicales</taxon>
        <taxon>Brassicaceae</taxon>
        <taxon>Brassiceae</taxon>
        <taxon>Brassica</taxon>
    </lineage>
</organism>
<dbReference type="EMBL" id="QGKW02000276">
    <property type="protein sequence ID" value="KAF2608398.1"/>
    <property type="molecule type" value="Genomic_DNA"/>
</dbReference>
<dbReference type="AlphaFoldDB" id="A0A8S9LS46"/>
<reference evidence="1" key="1">
    <citation type="submission" date="2019-12" db="EMBL/GenBank/DDBJ databases">
        <title>Genome sequencing and annotation of Brassica cretica.</title>
        <authorList>
            <person name="Studholme D.J."/>
            <person name="Sarris P.F."/>
        </authorList>
    </citation>
    <scope>NUCLEOTIDE SEQUENCE</scope>
    <source>
        <strain evidence="1">PFS-001/15</strain>
        <tissue evidence="1">Leaf</tissue>
    </source>
</reference>
<accession>A0A8S9LS46</accession>
<protein>
    <submittedName>
        <fullName evidence="1">Uncharacterized protein</fullName>
    </submittedName>
</protein>
<comment type="caution">
    <text evidence="1">The sequence shown here is derived from an EMBL/GenBank/DDBJ whole genome shotgun (WGS) entry which is preliminary data.</text>
</comment>